<name>A0A8H3DVB1_9AGAM</name>
<gene>
    <name evidence="10" type="ORF">RDB_LOCUS16577</name>
</gene>
<evidence type="ECO:0000256" key="3">
    <source>
        <dbReference type="ARBA" id="ARBA00022980"/>
    </source>
</evidence>
<evidence type="ECO:0000256" key="2">
    <source>
        <dbReference type="ARBA" id="ARBA00022946"/>
    </source>
</evidence>
<dbReference type="PANTHER" id="PTHR28554:SF1">
    <property type="entry name" value="LARGE RIBOSOMAL SUBUNIT PROTEIN ML45"/>
    <property type="match status" value="1"/>
</dbReference>
<evidence type="ECO:0000256" key="7">
    <source>
        <dbReference type="ARBA" id="ARBA00039448"/>
    </source>
</evidence>
<dbReference type="Pfam" id="PF04280">
    <property type="entry name" value="Tim44"/>
    <property type="match status" value="1"/>
</dbReference>
<proteinExistence type="inferred from homology"/>
<comment type="caution">
    <text evidence="10">The sequence shown here is derived from an EMBL/GenBank/DDBJ whole genome shotgun (WGS) entry which is preliminary data.</text>
</comment>
<dbReference type="InterPro" id="IPR051975">
    <property type="entry name" value="mtLSU_mL45"/>
</dbReference>
<reference evidence="10" key="1">
    <citation type="submission" date="2021-01" db="EMBL/GenBank/DDBJ databases">
        <authorList>
            <person name="Kaushik A."/>
        </authorList>
    </citation>
    <scope>NUCLEOTIDE SEQUENCE</scope>
    <source>
        <strain evidence="10">AG5</strain>
    </source>
</reference>
<dbReference type="PANTHER" id="PTHR28554">
    <property type="entry name" value="39S RIBOSOMAL PROTEIN L45, MITOCHONDRIAL"/>
    <property type="match status" value="1"/>
</dbReference>
<evidence type="ECO:0000256" key="8">
    <source>
        <dbReference type="ARBA" id="ARBA00043031"/>
    </source>
</evidence>
<keyword evidence="2" id="KW-0809">Transit peptide</keyword>
<dbReference type="SUPFAM" id="SSF54427">
    <property type="entry name" value="NTF2-like"/>
    <property type="match status" value="1"/>
</dbReference>
<accession>A0A8H3DVB1</accession>
<evidence type="ECO:0000256" key="5">
    <source>
        <dbReference type="ARBA" id="ARBA00023274"/>
    </source>
</evidence>
<evidence type="ECO:0000256" key="4">
    <source>
        <dbReference type="ARBA" id="ARBA00023128"/>
    </source>
</evidence>
<dbReference type="Gene3D" id="3.10.450.240">
    <property type="match status" value="1"/>
</dbReference>
<evidence type="ECO:0000313" key="11">
    <source>
        <dbReference type="Proteomes" id="UP000663827"/>
    </source>
</evidence>
<keyword evidence="5" id="KW-0687">Ribonucleoprotein</keyword>
<dbReference type="GO" id="GO:0005739">
    <property type="term" value="C:mitochondrion"/>
    <property type="evidence" value="ECO:0007669"/>
    <property type="project" value="UniProtKB-SubCell"/>
</dbReference>
<dbReference type="EMBL" id="CAJNJQ010000353">
    <property type="protein sequence ID" value="CAE7072651.1"/>
    <property type="molecule type" value="Genomic_DNA"/>
</dbReference>
<evidence type="ECO:0000256" key="1">
    <source>
        <dbReference type="ARBA" id="ARBA00004173"/>
    </source>
</evidence>
<protein>
    <recommendedName>
        <fullName evidence="7">Large ribosomal subunit protein mL45</fullName>
    </recommendedName>
    <alternativeName>
        <fullName evidence="8">39S ribosomal protein L45, mitochondrial</fullName>
    </alternativeName>
</protein>
<dbReference type="InterPro" id="IPR007379">
    <property type="entry name" value="Tim44-like_dom"/>
</dbReference>
<sequence length="261" mass="29617">MISHRLTRVGLGKVGLRRGAATISQAQKKREEDEKQLASLERMASGDMPKDFDLKAQQLMILDLRFPIPLSRADPGVQGKLHWARETIQDKLKSIWSFRKAHKVGLIPKPTILERLTASSKDLTSHALSAYKTMNSSFARGDLKALSKVCSEEQFKKLRERVKARPKDQLVVWQGEEGDGGAAKVLSFRTVDAWNSKKPEDHCAQVLVRFDTKQAVAVYTKGKLLSGDPKKLVPVREYIIMEKKMWDDNDWTLRKTIDPPR</sequence>
<dbReference type="SMART" id="SM00978">
    <property type="entry name" value="Tim44"/>
    <property type="match status" value="1"/>
</dbReference>
<dbReference type="AlphaFoldDB" id="A0A8H3DVB1"/>
<evidence type="ECO:0000259" key="9">
    <source>
        <dbReference type="SMART" id="SM00978"/>
    </source>
</evidence>
<organism evidence="10 11">
    <name type="scientific">Rhizoctonia solani</name>
    <dbReference type="NCBI Taxonomy" id="456999"/>
    <lineage>
        <taxon>Eukaryota</taxon>
        <taxon>Fungi</taxon>
        <taxon>Dikarya</taxon>
        <taxon>Basidiomycota</taxon>
        <taxon>Agaricomycotina</taxon>
        <taxon>Agaricomycetes</taxon>
        <taxon>Cantharellales</taxon>
        <taxon>Ceratobasidiaceae</taxon>
        <taxon>Rhizoctonia</taxon>
    </lineage>
</organism>
<comment type="subcellular location">
    <subcellularLocation>
        <location evidence="1">Mitochondrion</location>
    </subcellularLocation>
</comment>
<dbReference type="Proteomes" id="UP000663827">
    <property type="component" value="Unassembled WGS sequence"/>
</dbReference>
<feature type="domain" description="Tim44-like" evidence="9">
    <location>
        <begin position="104"/>
        <end position="258"/>
    </location>
</feature>
<evidence type="ECO:0000256" key="6">
    <source>
        <dbReference type="ARBA" id="ARBA00038073"/>
    </source>
</evidence>
<dbReference type="InterPro" id="IPR032710">
    <property type="entry name" value="NTF2-like_dom_sf"/>
</dbReference>
<dbReference type="GO" id="GO:0005840">
    <property type="term" value="C:ribosome"/>
    <property type="evidence" value="ECO:0007669"/>
    <property type="project" value="UniProtKB-KW"/>
</dbReference>
<dbReference type="GO" id="GO:1990904">
    <property type="term" value="C:ribonucleoprotein complex"/>
    <property type="evidence" value="ECO:0007669"/>
    <property type="project" value="UniProtKB-KW"/>
</dbReference>
<keyword evidence="4" id="KW-0496">Mitochondrion</keyword>
<keyword evidence="3" id="KW-0689">Ribosomal protein</keyword>
<comment type="similarity">
    <text evidence="6">Belongs to the mitochondrion-specific ribosomal protein mL45 family.</text>
</comment>
<evidence type="ECO:0000313" key="10">
    <source>
        <dbReference type="EMBL" id="CAE7072651.1"/>
    </source>
</evidence>